<accession>A0A2N9WWA6</accession>
<sequence length="71" mass="7830">MIAESVSPFSLDKDTASYANNRRVISAGKMPHADAVRVEEFINYFPDVSNEKFIALSGFPFAATYELTPSP</sequence>
<reference evidence="2 3" key="1">
    <citation type="journal article" date="2017" name="MBio">
        <title>Type VI secretion-mediated competition in the bee gut microbiome.</title>
        <authorList>
            <person name="Steele M.I."/>
            <person name="Kwong W.K."/>
            <person name="Powell J.E."/>
            <person name="Whiteley M."/>
            <person name="Moran N.A."/>
        </authorList>
    </citation>
    <scope>NUCLEOTIDE SEQUENCE [LARGE SCALE GENOMIC DNA]</scope>
    <source>
        <strain evidence="2 3">App2-2</strain>
    </source>
</reference>
<feature type="domain" description="Uncharacterised protein YfbK N-terminal" evidence="1">
    <location>
        <begin position="4"/>
        <end position="71"/>
    </location>
</feature>
<dbReference type="InterPro" id="IPR022156">
    <property type="entry name" value="Uncharacterised_YfbK_N"/>
</dbReference>
<dbReference type="AlphaFoldDB" id="A0A2N9WWA6"/>
<evidence type="ECO:0000259" key="1">
    <source>
        <dbReference type="Pfam" id="PF12450"/>
    </source>
</evidence>
<dbReference type="Pfam" id="PF12450">
    <property type="entry name" value="vWF_A"/>
    <property type="match status" value="1"/>
</dbReference>
<name>A0A2N9WWA6_9NEIS</name>
<dbReference type="Proteomes" id="UP000231293">
    <property type="component" value="Unassembled WGS sequence"/>
</dbReference>
<gene>
    <name evidence="2" type="ORF">BGI32_01370</name>
</gene>
<evidence type="ECO:0000313" key="3">
    <source>
        <dbReference type="Proteomes" id="UP000231293"/>
    </source>
</evidence>
<comment type="caution">
    <text evidence="2">The sequence shown here is derived from an EMBL/GenBank/DDBJ whole genome shotgun (WGS) entry which is preliminary data.</text>
</comment>
<evidence type="ECO:0000313" key="2">
    <source>
        <dbReference type="EMBL" id="PIT18123.1"/>
    </source>
</evidence>
<organism evidence="2 3">
    <name type="scientific">Snodgrassella alvi</name>
    <dbReference type="NCBI Taxonomy" id="1196083"/>
    <lineage>
        <taxon>Bacteria</taxon>
        <taxon>Pseudomonadati</taxon>
        <taxon>Pseudomonadota</taxon>
        <taxon>Betaproteobacteria</taxon>
        <taxon>Neisseriales</taxon>
        <taxon>Neisseriaceae</taxon>
        <taxon>Snodgrassella</taxon>
    </lineage>
</organism>
<dbReference type="EMBL" id="MDVB01000007">
    <property type="protein sequence ID" value="PIT18123.1"/>
    <property type="molecule type" value="Genomic_DNA"/>
</dbReference>
<proteinExistence type="predicted"/>
<protein>
    <recommendedName>
        <fullName evidence="1">Uncharacterized protein YfbK N-terminal domain-containing protein</fullName>
    </recommendedName>
</protein>